<keyword evidence="4" id="KW-1185">Reference proteome</keyword>
<feature type="compositionally biased region" description="Low complexity" evidence="2">
    <location>
        <begin position="331"/>
        <end position="347"/>
    </location>
</feature>
<dbReference type="AlphaFoldDB" id="A0A8J6DLU7"/>
<evidence type="ECO:0000256" key="1">
    <source>
        <dbReference type="SAM" id="Coils"/>
    </source>
</evidence>
<evidence type="ECO:0000313" key="4">
    <source>
        <dbReference type="Proteomes" id="UP000700334"/>
    </source>
</evidence>
<feature type="compositionally biased region" description="Low complexity" evidence="2">
    <location>
        <begin position="377"/>
        <end position="388"/>
    </location>
</feature>
<comment type="caution">
    <text evidence="3">The sequence shown here is derived from an EMBL/GenBank/DDBJ whole genome shotgun (WGS) entry which is preliminary data.</text>
</comment>
<evidence type="ECO:0000256" key="2">
    <source>
        <dbReference type="SAM" id="MobiDB-lite"/>
    </source>
</evidence>
<reference evidence="3" key="1">
    <citation type="journal article" date="2021" name="Evol. Appl.">
        <title>The genome of the Pyrenean desman and the effects of bottlenecks and inbreeding on the genomic landscape of an endangered species.</title>
        <authorList>
            <person name="Escoda L."/>
            <person name="Castresana J."/>
        </authorList>
    </citation>
    <scope>NUCLEOTIDE SEQUENCE</scope>
    <source>
        <strain evidence="3">IBE-C5619</strain>
    </source>
</reference>
<dbReference type="EMBL" id="JAGFMF010011796">
    <property type="protein sequence ID" value="KAG8512480.1"/>
    <property type="molecule type" value="Genomic_DNA"/>
</dbReference>
<dbReference type="PANTHER" id="PTHR34251">
    <property type="entry name" value="LEUCINE-, GLUTAMATE- AND LYSINE-RICH PROTEIN 1"/>
    <property type="match status" value="1"/>
</dbReference>
<protein>
    <submittedName>
        <fullName evidence="3">Leucine-, glutamate- and lysine-rich protein 1</fullName>
    </submittedName>
</protein>
<gene>
    <name evidence="3" type="ORF">J0S82_007013</name>
</gene>
<feature type="region of interest" description="Disordered" evidence="2">
    <location>
        <begin position="370"/>
        <end position="416"/>
    </location>
</feature>
<feature type="region of interest" description="Disordered" evidence="2">
    <location>
        <begin position="331"/>
        <end position="350"/>
    </location>
</feature>
<dbReference type="PANTHER" id="PTHR34251:SF1">
    <property type="entry name" value="LEUCINE, GLUTAMATE AND LYSINE RICH 1"/>
    <property type="match status" value="1"/>
</dbReference>
<feature type="coiled-coil region" evidence="1">
    <location>
        <begin position="161"/>
        <end position="278"/>
    </location>
</feature>
<keyword evidence="1" id="KW-0175">Coiled coil</keyword>
<evidence type="ECO:0000313" key="3">
    <source>
        <dbReference type="EMBL" id="KAG8512480.1"/>
    </source>
</evidence>
<proteinExistence type="predicted"/>
<sequence>MTEADNYKEMFMNKSNEVDDCQRELRNLKFESIISDSRHTRLLKEKEDSLMACQQIYKTLQEELATKERQEEDIKRRMNLAENELQITKALLKKTQEEVVTLKNERELMLISHQKSIEQLQETLRQKLLSDDNWREKIEAELAKERARHLAEFEKQALLFKEEAKLELDIEKEKHQEIIQKYKKEQEELQTKISNLIAGATRDLRREVATLEGKLYESHMRFTEKSESKEKEIEKLKNLVAEFESRLKKETESNDSISEDLRKEMKQKSDELEKVMLAQTELMQQFNQSQEENTFLQETVRRECEERFELTEALSQAREQLLEFRRLSGSLPLSPSSSLSQSGLTSPVAALSDQGERGLARLNSTKGFKISSLHGLPKPSTSPTSAKSQQFRSSSGLPTLPQPHPPRGRPSVAETRQRLAAILRGRMNQR</sequence>
<accession>A0A8J6DLU7</accession>
<organism evidence="3 4">
    <name type="scientific">Galemys pyrenaicus</name>
    <name type="common">Iberian desman</name>
    <name type="synonym">Pyrenean desman</name>
    <dbReference type="NCBI Taxonomy" id="202257"/>
    <lineage>
        <taxon>Eukaryota</taxon>
        <taxon>Metazoa</taxon>
        <taxon>Chordata</taxon>
        <taxon>Craniata</taxon>
        <taxon>Vertebrata</taxon>
        <taxon>Euteleostomi</taxon>
        <taxon>Mammalia</taxon>
        <taxon>Eutheria</taxon>
        <taxon>Laurasiatheria</taxon>
        <taxon>Eulipotyphla</taxon>
        <taxon>Talpidae</taxon>
        <taxon>Galemys</taxon>
    </lineage>
</organism>
<dbReference type="InterPro" id="IPR038799">
    <property type="entry name" value="LEKR1"/>
</dbReference>
<dbReference type="Proteomes" id="UP000700334">
    <property type="component" value="Unassembled WGS sequence"/>
</dbReference>
<feature type="coiled-coil region" evidence="1">
    <location>
        <begin position="4"/>
        <end position="105"/>
    </location>
</feature>
<dbReference type="OrthoDB" id="10256467at2759"/>
<name>A0A8J6DLU7_GALPY</name>